<keyword evidence="2" id="KW-1185">Reference proteome</keyword>
<evidence type="ECO:0000313" key="1">
    <source>
        <dbReference type="EMBL" id="MET1254256.1"/>
    </source>
</evidence>
<dbReference type="InterPro" id="IPR012906">
    <property type="entry name" value="PaaX-like_N"/>
</dbReference>
<dbReference type="InterPro" id="IPR011965">
    <property type="entry name" value="PaaX_trns_reg"/>
</dbReference>
<comment type="caution">
    <text evidence="1">The sequence shown here is derived from an EMBL/GenBank/DDBJ whole genome shotgun (WGS) entry which is preliminary data.</text>
</comment>
<dbReference type="PANTHER" id="PTHR30319">
    <property type="entry name" value="PHENYLACETIC ACID REGULATOR-RELATED TRANSCRIPTIONAL REPRESSOR"/>
    <property type="match status" value="1"/>
</dbReference>
<dbReference type="EMBL" id="JBEVCJ010000003">
    <property type="protein sequence ID" value="MET1254256.1"/>
    <property type="molecule type" value="Genomic_DNA"/>
</dbReference>
<dbReference type="Pfam" id="PF07848">
    <property type="entry name" value="PaaX"/>
    <property type="match status" value="1"/>
</dbReference>
<sequence length="301" mass="34713">MSDIKKFISERALRAGISCKSHIVTVFGDVVSPHGGWIWLGSLIESLQPLGFSERLIRTSVYRLVQDDWLQVNKVGRRSFYAFTSTANRHYTKAARRIYSLQHNGEDSGWLIVMPSFVPEDKLVSLKRQLQWLGFSPLTSGAYAHPSIDADSLKETIQELDISDAVIIFSSHTFDSDSQDVLRKLVFEKWQVDQLQHSYQTFIDCYQPIYEVLNKQHKLTDQQGFLLRSLLIHEYRRILLRDHELPKNLLPENWAGNIAANLVGDFYCLLTRSSSRYIGNHLYNEAGLLPTASDDYKKRFR</sequence>
<proteinExistence type="predicted"/>
<dbReference type="InterPro" id="IPR013225">
    <property type="entry name" value="PaaX_C"/>
</dbReference>
<dbReference type="PANTHER" id="PTHR30319:SF1">
    <property type="entry name" value="TRANSCRIPTIONAL REPRESSOR PAAX"/>
    <property type="match status" value="1"/>
</dbReference>
<name>A0ABV2BQP0_9GAMM</name>
<organism evidence="1 2">
    <name type="scientific">Aliikangiella maris</name>
    <dbReference type="NCBI Taxonomy" id="3162458"/>
    <lineage>
        <taxon>Bacteria</taxon>
        <taxon>Pseudomonadati</taxon>
        <taxon>Pseudomonadota</taxon>
        <taxon>Gammaproteobacteria</taxon>
        <taxon>Oceanospirillales</taxon>
        <taxon>Pleioneaceae</taxon>
        <taxon>Aliikangiella</taxon>
    </lineage>
</organism>
<dbReference type="Gene3D" id="1.20.58.1460">
    <property type="match status" value="1"/>
</dbReference>
<dbReference type="InterPro" id="IPR036388">
    <property type="entry name" value="WH-like_DNA-bd_sf"/>
</dbReference>
<reference evidence="1 2" key="1">
    <citation type="submission" date="2024-06" db="EMBL/GenBank/DDBJ databases">
        <authorList>
            <person name="Li F."/>
        </authorList>
    </citation>
    <scope>NUCLEOTIDE SEQUENCE [LARGE SCALE GENOMIC DNA]</scope>
    <source>
        <strain evidence="1 2">GXAS 311</strain>
    </source>
</reference>
<dbReference type="Pfam" id="PF08223">
    <property type="entry name" value="PaaX_C"/>
    <property type="match status" value="1"/>
</dbReference>
<dbReference type="Gene3D" id="1.10.10.10">
    <property type="entry name" value="Winged helix-like DNA-binding domain superfamily/Winged helix DNA-binding domain"/>
    <property type="match status" value="1"/>
</dbReference>
<dbReference type="InterPro" id="IPR048846">
    <property type="entry name" value="PaaX-like_central"/>
</dbReference>
<gene>
    <name evidence="1" type="ORF">ABVT43_03850</name>
</gene>
<protein>
    <submittedName>
        <fullName evidence="1">PaaX family transcriptional regulator C-terminal domain-containing protein</fullName>
    </submittedName>
</protein>
<dbReference type="Pfam" id="PF20803">
    <property type="entry name" value="PaaX_M"/>
    <property type="match status" value="1"/>
</dbReference>
<accession>A0ABV2BQP0</accession>
<dbReference type="Proteomes" id="UP001548189">
    <property type="component" value="Unassembled WGS sequence"/>
</dbReference>
<evidence type="ECO:0000313" key="2">
    <source>
        <dbReference type="Proteomes" id="UP001548189"/>
    </source>
</evidence>
<dbReference type="PIRSF" id="PIRSF020623">
    <property type="entry name" value="PaaX"/>
    <property type="match status" value="1"/>
</dbReference>